<dbReference type="GO" id="GO:0008270">
    <property type="term" value="F:zinc ion binding"/>
    <property type="evidence" value="ECO:0007669"/>
    <property type="project" value="InterPro"/>
</dbReference>
<dbReference type="Pfam" id="PF00172">
    <property type="entry name" value="Zn_clus"/>
    <property type="match status" value="1"/>
</dbReference>
<dbReference type="SMART" id="SM00066">
    <property type="entry name" value="GAL4"/>
    <property type="match status" value="1"/>
</dbReference>
<evidence type="ECO:0000256" key="5">
    <source>
        <dbReference type="ARBA" id="ARBA00023163"/>
    </source>
</evidence>
<proteinExistence type="predicted"/>
<dbReference type="GO" id="GO:0003677">
    <property type="term" value="F:DNA binding"/>
    <property type="evidence" value="ECO:0007669"/>
    <property type="project" value="UniProtKB-KW"/>
</dbReference>
<feature type="compositionally biased region" description="Polar residues" evidence="7">
    <location>
        <begin position="1"/>
        <end position="15"/>
    </location>
</feature>
<dbReference type="InterPro" id="IPR036864">
    <property type="entry name" value="Zn2-C6_fun-type_DNA-bd_sf"/>
</dbReference>
<name>A0A364L7G1_TALAM</name>
<dbReference type="EMBL" id="MIKG01000016">
    <property type="protein sequence ID" value="RAO71631.1"/>
    <property type="molecule type" value="Genomic_DNA"/>
</dbReference>
<dbReference type="Gene3D" id="4.10.240.10">
    <property type="entry name" value="Zn(2)-C6 fungal-type DNA-binding domain"/>
    <property type="match status" value="1"/>
</dbReference>
<evidence type="ECO:0000313" key="10">
    <source>
        <dbReference type="Proteomes" id="UP000249363"/>
    </source>
</evidence>
<accession>A0A364L7G1</accession>
<keyword evidence="2" id="KW-0479">Metal-binding</keyword>
<dbReference type="Proteomes" id="UP000249363">
    <property type="component" value="Unassembled WGS sequence"/>
</dbReference>
<dbReference type="STRING" id="1196081.A0A364L7G1"/>
<evidence type="ECO:0000256" key="1">
    <source>
        <dbReference type="ARBA" id="ARBA00004123"/>
    </source>
</evidence>
<dbReference type="CDD" id="cd12148">
    <property type="entry name" value="fungal_TF_MHR"/>
    <property type="match status" value="1"/>
</dbReference>
<evidence type="ECO:0000256" key="2">
    <source>
        <dbReference type="ARBA" id="ARBA00022723"/>
    </source>
</evidence>
<dbReference type="InterPro" id="IPR050613">
    <property type="entry name" value="Sec_Metabolite_Reg"/>
</dbReference>
<organism evidence="9 10">
    <name type="scientific">Talaromyces amestolkiae</name>
    <dbReference type="NCBI Taxonomy" id="1196081"/>
    <lineage>
        <taxon>Eukaryota</taxon>
        <taxon>Fungi</taxon>
        <taxon>Dikarya</taxon>
        <taxon>Ascomycota</taxon>
        <taxon>Pezizomycotina</taxon>
        <taxon>Eurotiomycetes</taxon>
        <taxon>Eurotiomycetidae</taxon>
        <taxon>Eurotiales</taxon>
        <taxon>Trichocomaceae</taxon>
        <taxon>Talaromyces</taxon>
        <taxon>Talaromyces sect. Talaromyces</taxon>
    </lineage>
</organism>
<dbReference type="SMART" id="SM00906">
    <property type="entry name" value="Fungal_trans"/>
    <property type="match status" value="1"/>
</dbReference>
<comment type="subcellular location">
    <subcellularLocation>
        <location evidence="1">Nucleus</location>
    </subcellularLocation>
</comment>
<dbReference type="PROSITE" id="PS00463">
    <property type="entry name" value="ZN2_CY6_FUNGAL_1"/>
    <property type="match status" value="1"/>
</dbReference>
<dbReference type="CDD" id="cd00067">
    <property type="entry name" value="GAL4"/>
    <property type="match status" value="1"/>
</dbReference>
<evidence type="ECO:0000313" key="9">
    <source>
        <dbReference type="EMBL" id="RAO71631.1"/>
    </source>
</evidence>
<dbReference type="AlphaFoldDB" id="A0A364L7G1"/>
<comment type="caution">
    <text evidence="9">The sequence shown here is derived from an EMBL/GenBank/DDBJ whole genome shotgun (WGS) entry which is preliminary data.</text>
</comment>
<gene>
    <name evidence="9" type="ORF">BHQ10_007643</name>
</gene>
<feature type="region of interest" description="Disordered" evidence="7">
    <location>
        <begin position="93"/>
        <end position="135"/>
    </location>
</feature>
<dbReference type="RefSeq" id="XP_040736146.1">
    <property type="nucleotide sequence ID" value="XM_040880361.1"/>
</dbReference>
<dbReference type="GO" id="GO:0005634">
    <property type="term" value="C:nucleus"/>
    <property type="evidence" value="ECO:0007669"/>
    <property type="project" value="UniProtKB-SubCell"/>
</dbReference>
<dbReference type="InterPro" id="IPR001138">
    <property type="entry name" value="Zn2Cys6_DnaBD"/>
</dbReference>
<keyword evidence="3" id="KW-0805">Transcription regulation</keyword>
<feature type="region of interest" description="Disordered" evidence="7">
    <location>
        <begin position="649"/>
        <end position="686"/>
    </location>
</feature>
<feature type="compositionally biased region" description="Polar residues" evidence="7">
    <location>
        <begin position="649"/>
        <end position="667"/>
    </location>
</feature>
<protein>
    <recommendedName>
        <fullName evidence="8">Zn(2)-C6 fungal-type domain-containing protein</fullName>
    </recommendedName>
</protein>
<dbReference type="OrthoDB" id="5431381at2759"/>
<dbReference type="GO" id="GO:0006351">
    <property type="term" value="P:DNA-templated transcription"/>
    <property type="evidence" value="ECO:0007669"/>
    <property type="project" value="InterPro"/>
</dbReference>
<dbReference type="PROSITE" id="PS50048">
    <property type="entry name" value="ZN2_CY6_FUNGAL_2"/>
    <property type="match status" value="1"/>
</dbReference>
<dbReference type="GO" id="GO:0000981">
    <property type="term" value="F:DNA-binding transcription factor activity, RNA polymerase II-specific"/>
    <property type="evidence" value="ECO:0007669"/>
    <property type="project" value="InterPro"/>
</dbReference>
<feature type="domain" description="Zn(2)-C6 fungal-type" evidence="8">
    <location>
        <begin position="24"/>
        <end position="55"/>
    </location>
</feature>
<dbReference type="Pfam" id="PF04082">
    <property type="entry name" value="Fungal_trans"/>
    <property type="match status" value="1"/>
</dbReference>
<feature type="region of interest" description="Disordered" evidence="7">
    <location>
        <begin position="1"/>
        <end position="23"/>
    </location>
</feature>
<dbReference type="PANTHER" id="PTHR31001:SF49">
    <property type="entry name" value="ZN(II)2CYS6 TRANSCRIPTION FACTOR (EUROFUNG)"/>
    <property type="match status" value="1"/>
</dbReference>
<keyword evidence="10" id="KW-1185">Reference proteome</keyword>
<evidence type="ECO:0000256" key="4">
    <source>
        <dbReference type="ARBA" id="ARBA00023125"/>
    </source>
</evidence>
<evidence type="ECO:0000256" key="7">
    <source>
        <dbReference type="SAM" id="MobiDB-lite"/>
    </source>
</evidence>
<dbReference type="GeneID" id="63796858"/>
<evidence type="ECO:0000259" key="8">
    <source>
        <dbReference type="PROSITE" id="PS50048"/>
    </source>
</evidence>
<evidence type="ECO:0000256" key="6">
    <source>
        <dbReference type="ARBA" id="ARBA00023242"/>
    </source>
</evidence>
<reference evidence="9 10" key="1">
    <citation type="journal article" date="2017" name="Biotechnol. Biofuels">
        <title>Differential beta-glucosidase expression as a function of carbon source availability in Talaromyces amestolkiae: a genomic and proteomic approach.</title>
        <authorList>
            <person name="de Eugenio L.I."/>
            <person name="Mendez-Liter J.A."/>
            <person name="Nieto-Dominguez M."/>
            <person name="Alonso L."/>
            <person name="Gil-Munoz J."/>
            <person name="Barriuso J."/>
            <person name="Prieto A."/>
            <person name="Martinez M.J."/>
        </authorList>
    </citation>
    <scope>NUCLEOTIDE SEQUENCE [LARGE SCALE GENOMIC DNA]</scope>
    <source>
        <strain evidence="9 10">CIB</strain>
    </source>
</reference>
<evidence type="ECO:0000256" key="3">
    <source>
        <dbReference type="ARBA" id="ARBA00023015"/>
    </source>
</evidence>
<keyword evidence="5" id="KW-0804">Transcription</keyword>
<dbReference type="InterPro" id="IPR007219">
    <property type="entry name" value="XnlR_reg_dom"/>
</dbReference>
<dbReference type="SUPFAM" id="SSF57701">
    <property type="entry name" value="Zn2/Cys6 DNA-binding domain"/>
    <property type="match status" value="1"/>
</dbReference>
<keyword evidence="4" id="KW-0238">DNA-binding</keyword>
<sequence length="728" mass="81756">MESQSNGGVRLSNNAPIRGRPQLSCTPCKRRKLKCDRARPCDNCVKRREADTCVYPVNGSATRDQTRESKKTKKRIERLESLVMELLDRGALTHEALSEGPSTTSETDSHAHYHMPPQHSDNGHETDTSPVQGEVPPVRRVSNLAASSSAHSLWETVLQDIGEIKMYFEEHETEFEKQFGKVEDARNPLVEPYVLEGSPGQWDIDTFTHDLPPRPVVDLLVANYFGAASLVRPILHPKKFLRQYDKFWQDQYSVSKAWLGTLFVVMRTAVHTARAAGIDLSATLGDMEDTQTLFRMRTKQILITELHANPTVERLTLLTLHLDAEFIQCQDTSTAVWINVATAVRMAMKLGLHREPALDTELSVFECEMRRRLWLAISQTDVLISWQVGLPSMIPTGQCDTGLPRNLHEDDFDEDSTSLPQSRPWNEMTKISTFLVKAPLVKVFTKIASHIQDIHPRDSDIPILEREIIAARNSLPPIFKVKSLQDSLLDHPAMIIRRLSIDQTLHSGLCVLHRRLLPLARFNPQYSHSRKAAIEAALTLLSYQAISHFESGPTGRLAGHKWLATSIIRHDYLLAAMLVCLDLRQGMDGTTHPASSDITLWGRDRSEEMVTALETSYHVWRASKDTSIDAFRASEAVAVMLTKIRSAERTMQTSGQSSETTYSSIPSVESLEISPKPDTSPEQFVPNQVNPYSLSLPFSEIVASPGAIDWVEFDRYVLGGNIPMDANM</sequence>
<keyword evidence="6" id="KW-0539">Nucleus</keyword>
<dbReference type="PANTHER" id="PTHR31001">
    <property type="entry name" value="UNCHARACTERIZED TRANSCRIPTIONAL REGULATORY PROTEIN"/>
    <property type="match status" value="1"/>
</dbReference>